<sequence>MFLDLNVSCLDMKLKELVCVLFALPILVLGHGDIYLVTIEGDPVVSYSGGVEGFAATAADLAEELDITSESVTSYSLHLEKRHDELLDKLFEVGTYKKLYSYRHLINGFAVHMSAEQAEALSRAPGVKYVEKDMKVKKLTTHTPKFLGLPTEVWPTGGGFDRAGEDIVIGFVDSGIYPKHPSFSTHHTEPYGPLPRYRGKCELDVNTSRNFCNGKIIGAQHFAKAAIAAGAFNPAVEFASPLDGDGHGTHTAAIAAGNNGIPVKLHGHEFGKASGMAPRARIAVYKVLYRLFGGFVSDVVAAIEQAVRDGVDILNLSVGPNSPSTNTKTTFLNPFDAALLSAVKAGVFVAQAAGNGGPFPKTLVSFSPWIASVAAAVDDRRYRNHITLGNGKILPGLGLSPSTPSNRSFNLVAASDVLLDSSVMKYNPLDCQRPELLNKKMVEGKILLCGYSFNFVSGTASIKKASETARSLGAAGFVVAVENTYPGTKFDPAPLNTPGILITDASNSATKRDWAGRATSFKAVASIADGLAPILHKSAPQVALFSSRGPDVKDFSFQDADILKPDILAPGSLIWAAWTPNGTDEANYLGEGFAMVSGTSMAAPHIAGIAALIKQKHPRWSPSAIKSALMTTSTTLDKAGRPLQAQQYSGSETLTLVPATPFDYGSGAVDPKAALDPGLIFDASYEDYIRFLCSVPDVDPTEIHNITSSSCNMTHGRPSDLNIPSITVSHLKGTQTTKRTVTNVADTETYIITTRMSPEIALEARPPAMTVTSGASREISVSLTVRSVTGSYSFGEILMKGNRGHKVRIPVVAMGYNN</sequence>
<dbReference type="EMBL" id="CM037013">
    <property type="protein sequence ID" value="KAH7688022.1"/>
    <property type="molecule type" value="Genomic_DNA"/>
</dbReference>
<organism evidence="1 2">
    <name type="scientific">Dioscorea alata</name>
    <name type="common">Purple yam</name>
    <dbReference type="NCBI Taxonomy" id="55571"/>
    <lineage>
        <taxon>Eukaryota</taxon>
        <taxon>Viridiplantae</taxon>
        <taxon>Streptophyta</taxon>
        <taxon>Embryophyta</taxon>
        <taxon>Tracheophyta</taxon>
        <taxon>Spermatophyta</taxon>
        <taxon>Magnoliopsida</taxon>
        <taxon>Liliopsida</taxon>
        <taxon>Dioscoreales</taxon>
        <taxon>Dioscoreaceae</taxon>
        <taxon>Dioscorea</taxon>
    </lineage>
</organism>
<keyword evidence="1" id="KW-0378">Hydrolase</keyword>
<comment type="caution">
    <text evidence="1">The sequence shown here is derived from an EMBL/GenBank/DDBJ whole genome shotgun (WGS) entry which is preliminary data.</text>
</comment>
<name>A0ACB7WIX2_DIOAL</name>
<proteinExistence type="predicted"/>
<evidence type="ECO:0000313" key="1">
    <source>
        <dbReference type="EMBL" id="KAH7688022.1"/>
    </source>
</evidence>
<accession>A0ACB7WIX2</accession>
<reference evidence="2" key="1">
    <citation type="journal article" date="2022" name="Nat. Commun.">
        <title>Chromosome evolution and the genetic basis of agronomically important traits in greater yam.</title>
        <authorList>
            <person name="Bredeson J.V."/>
            <person name="Lyons J.B."/>
            <person name="Oniyinde I.O."/>
            <person name="Okereke N.R."/>
            <person name="Kolade O."/>
            <person name="Nnabue I."/>
            <person name="Nwadili C.O."/>
            <person name="Hribova E."/>
            <person name="Parker M."/>
            <person name="Nwogha J."/>
            <person name="Shu S."/>
            <person name="Carlson J."/>
            <person name="Kariba R."/>
            <person name="Muthemba S."/>
            <person name="Knop K."/>
            <person name="Barton G.J."/>
            <person name="Sherwood A.V."/>
            <person name="Lopez-Montes A."/>
            <person name="Asiedu R."/>
            <person name="Jamnadass R."/>
            <person name="Muchugi A."/>
            <person name="Goodstein D."/>
            <person name="Egesi C.N."/>
            <person name="Featherston J."/>
            <person name="Asfaw A."/>
            <person name="Simpson G.G."/>
            <person name="Dolezel J."/>
            <person name="Hendre P.S."/>
            <person name="Van Deynze A."/>
            <person name="Kumar P.L."/>
            <person name="Obidiegwu J.E."/>
            <person name="Bhattacharjee R."/>
            <person name="Rokhsar D.S."/>
        </authorList>
    </citation>
    <scope>NUCLEOTIDE SEQUENCE [LARGE SCALE GENOMIC DNA]</scope>
    <source>
        <strain evidence="2">cv. TDa95/00328</strain>
    </source>
</reference>
<gene>
    <name evidence="1" type="ORF">IHE45_03G004800</name>
</gene>
<protein>
    <submittedName>
        <fullName evidence="1">Peptidase S8 subtilisin-related protein</fullName>
        <ecNumber evidence="1">3.4.21.25</ecNumber>
    </submittedName>
</protein>
<keyword evidence="2" id="KW-1185">Reference proteome</keyword>
<dbReference type="Proteomes" id="UP000827976">
    <property type="component" value="Chromosome 3"/>
</dbReference>
<dbReference type="EC" id="3.4.21.25" evidence="1"/>
<evidence type="ECO:0000313" key="2">
    <source>
        <dbReference type="Proteomes" id="UP000827976"/>
    </source>
</evidence>